<evidence type="ECO:0000256" key="1">
    <source>
        <dbReference type="SAM" id="MobiDB-lite"/>
    </source>
</evidence>
<feature type="region of interest" description="Disordered" evidence="1">
    <location>
        <begin position="1"/>
        <end position="39"/>
    </location>
</feature>
<dbReference type="Proteomes" id="UP000318447">
    <property type="component" value="Unassembled WGS sequence"/>
</dbReference>
<dbReference type="VEuPathDB" id="TriTrypDB:LdCL_260006400"/>
<dbReference type="VEuPathDB" id="TriTrypDB:LdBPK_260080.1"/>
<reference evidence="3" key="1">
    <citation type="submission" date="2019-02" db="EMBL/GenBank/DDBJ databases">
        <title>FDA dAtabase for Regulatory Grade micrObial Sequences (FDA-ARGOS): Supporting development and validation of Infectious Disease Dx tests.</title>
        <authorList>
            <person name="Duncan R."/>
            <person name="Fisher C."/>
            <person name="Tallon L."/>
            <person name="Sadzewicz L."/>
            <person name="Sengamalay N."/>
            <person name="Ott S."/>
            <person name="Godinez A."/>
            <person name="Nagaraj S."/>
            <person name="Vavikolanu K."/>
            <person name="Nadendla S."/>
            <person name="Aluvathingal J."/>
            <person name="Sichtig H."/>
        </authorList>
    </citation>
    <scope>NUCLEOTIDE SEQUENCE [LARGE SCALE GENOMIC DNA]</scope>
    <source>
        <strain evidence="3">FDAARGOS_361</strain>
    </source>
</reference>
<evidence type="ECO:0000313" key="2">
    <source>
        <dbReference type="EMBL" id="TPP41062.1"/>
    </source>
</evidence>
<dbReference type="EMBL" id="RHLC01000017">
    <property type="protein sequence ID" value="TPP41062.1"/>
    <property type="molecule type" value="Genomic_DNA"/>
</dbReference>
<gene>
    <name evidence="2" type="ORF">CGC21_31465</name>
</gene>
<proteinExistence type="predicted"/>
<protein>
    <recommendedName>
        <fullName evidence="4">Actin-like protein</fullName>
    </recommendedName>
</protein>
<dbReference type="VEuPathDB" id="TriTrypDB:LDHU3_26.0110"/>
<dbReference type="AlphaFoldDB" id="A0A504WWJ3"/>
<dbReference type="VEuPathDB" id="TriTrypDB:LdBPK_260091.1"/>
<comment type="caution">
    <text evidence="2">The sequence shown here is derived from an EMBL/GenBank/DDBJ whole genome shotgun (WGS) entry which is preliminary data.</text>
</comment>
<dbReference type="VEuPathDB" id="TriTrypDB:LdCL_260005700"/>
<sequence length="388" mass="42617">MPGRHGKQRVKRKKSKRQPVTDMERTLKDSIHGRKRKERSILKNLIPPKVVPKVNKVAMSSALPMFQPRTGKKQRSADFNDVQVHRYATFQLVVRACFVQRSADSPLRHLPGGVESSADMDFAERACVIDMGRSMMSVCVSSSGEVQRSHIAVSRDAAVTLTAAELLVPGGRHSIALDRLLEMAVTTGRLATTTQVVVLSRSWVHPLFYTYVMRWLCAGVPSTTCVSQVPQALFAAQCAGVKSALVVQCDNGVLFTTPVLDGVISSELESVWGDLGTFVTVGAPLVEDCFREVGDRLIEFMQRKDQHADRKGHSEATCSGRPQPTLLTCAEDLFLAVEQHIAACRKRELRACVETVVLCGDDVIGPEARQLIALVLSASLPDSLLMWI</sequence>
<organism evidence="2 3">
    <name type="scientific">Leishmania donovani</name>
    <dbReference type="NCBI Taxonomy" id="5661"/>
    <lineage>
        <taxon>Eukaryota</taxon>
        <taxon>Discoba</taxon>
        <taxon>Euglenozoa</taxon>
        <taxon>Kinetoplastea</taxon>
        <taxon>Metakinetoplastina</taxon>
        <taxon>Trypanosomatida</taxon>
        <taxon>Trypanosomatidae</taxon>
        <taxon>Leishmaniinae</taxon>
        <taxon>Leishmania</taxon>
    </lineage>
</organism>
<evidence type="ECO:0008006" key="4">
    <source>
        <dbReference type="Google" id="ProtNLM"/>
    </source>
</evidence>
<feature type="compositionally biased region" description="Basic and acidic residues" evidence="1">
    <location>
        <begin position="22"/>
        <end position="32"/>
    </location>
</feature>
<accession>A0A504WWJ3</accession>
<evidence type="ECO:0000313" key="3">
    <source>
        <dbReference type="Proteomes" id="UP000318447"/>
    </source>
</evidence>
<feature type="compositionally biased region" description="Basic residues" evidence="1">
    <location>
        <begin position="1"/>
        <end position="17"/>
    </location>
</feature>
<name>A0A504WWJ3_LEIDO</name>
<dbReference type="VEuPathDB" id="TriTrypDB:LDHU3_26.0120"/>